<dbReference type="GO" id="GO:0004725">
    <property type="term" value="F:protein tyrosine phosphatase activity"/>
    <property type="evidence" value="ECO:0007669"/>
    <property type="project" value="InterPro"/>
</dbReference>
<dbReference type="InterPro" id="IPR003595">
    <property type="entry name" value="Tyr_Pase_cat"/>
</dbReference>
<reference evidence="5" key="1">
    <citation type="submission" date="2017-10" db="EMBL/GenBank/DDBJ databases">
        <title>Rapid genome shrinkage in a self-fertile nematode reveals novel sperm competition proteins.</title>
        <authorList>
            <person name="Yin D."/>
            <person name="Schwarz E.M."/>
            <person name="Thomas C.G."/>
            <person name="Felde R.L."/>
            <person name="Korf I.F."/>
            <person name="Cutter A.D."/>
            <person name="Schartner C.M."/>
            <person name="Ralston E.J."/>
            <person name="Meyer B.J."/>
            <person name="Haag E.S."/>
        </authorList>
    </citation>
    <scope>NUCLEOTIDE SEQUENCE [LARGE SCALE GENOMIC DNA]</scope>
    <source>
        <strain evidence="5">JU1422</strain>
    </source>
</reference>
<evidence type="ECO:0000313" key="4">
    <source>
        <dbReference type="EMBL" id="PIC22801.1"/>
    </source>
</evidence>
<keyword evidence="2" id="KW-0472">Membrane</keyword>
<dbReference type="Pfam" id="PF00102">
    <property type="entry name" value="Y_phosphatase"/>
    <property type="match status" value="1"/>
</dbReference>
<feature type="compositionally biased region" description="Polar residues" evidence="1">
    <location>
        <begin position="1"/>
        <end position="10"/>
    </location>
</feature>
<dbReference type="OrthoDB" id="10600054at2759"/>
<feature type="compositionally biased region" description="Polar residues" evidence="1">
    <location>
        <begin position="956"/>
        <end position="972"/>
    </location>
</feature>
<dbReference type="InterPro" id="IPR053345">
    <property type="entry name" value="Ankyrin_repeat-containing"/>
</dbReference>
<feature type="region of interest" description="Disordered" evidence="1">
    <location>
        <begin position="885"/>
        <end position="907"/>
    </location>
</feature>
<evidence type="ECO:0000313" key="5">
    <source>
        <dbReference type="Proteomes" id="UP000230233"/>
    </source>
</evidence>
<evidence type="ECO:0000256" key="2">
    <source>
        <dbReference type="SAM" id="Phobius"/>
    </source>
</evidence>
<dbReference type="Proteomes" id="UP000230233">
    <property type="component" value="Chromosome V"/>
</dbReference>
<dbReference type="SMART" id="SM00404">
    <property type="entry name" value="PTPc_motif"/>
    <property type="match status" value="1"/>
</dbReference>
<feature type="compositionally biased region" description="Low complexity" evidence="1">
    <location>
        <begin position="17"/>
        <end position="28"/>
    </location>
</feature>
<dbReference type="InterPro" id="IPR029021">
    <property type="entry name" value="Prot-tyrosine_phosphatase-like"/>
</dbReference>
<feature type="region of interest" description="Disordered" evidence="1">
    <location>
        <begin position="956"/>
        <end position="990"/>
    </location>
</feature>
<dbReference type="STRING" id="1611254.A0A2G5T6T4"/>
<dbReference type="EMBL" id="PDUG01000005">
    <property type="protein sequence ID" value="PIC22801.1"/>
    <property type="molecule type" value="Genomic_DNA"/>
</dbReference>
<evidence type="ECO:0000259" key="3">
    <source>
        <dbReference type="PROSITE" id="PS50055"/>
    </source>
</evidence>
<evidence type="ECO:0000256" key="1">
    <source>
        <dbReference type="SAM" id="MobiDB-lite"/>
    </source>
</evidence>
<dbReference type="PROSITE" id="PS50055">
    <property type="entry name" value="TYR_PHOSPHATASE_PTP"/>
    <property type="match status" value="1"/>
</dbReference>
<name>A0A2G5T6T4_9PELO</name>
<keyword evidence="2" id="KW-1133">Transmembrane helix</keyword>
<keyword evidence="5" id="KW-1185">Reference proteome</keyword>
<dbReference type="InterPro" id="IPR000242">
    <property type="entry name" value="PTP_cat"/>
</dbReference>
<feature type="domain" description="Tyrosine-protein phosphatase" evidence="3">
    <location>
        <begin position="1166"/>
        <end position="1413"/>
    </location>
</feature>
<dbReference type="SUPFAM" id="SSF52799">
    <property type="entry name" value="(Phosphotyrosine protein) phosphatases II"/>
    <property type="match status" value="1"/>
</dbReference>
<organism evidence="4 5">
    <name type="scientific">Caenorhabditis nigoni</name>
    <dbReference type="NCBI Taxonomy" id="1611254"/>
    <lineage>
        <taxon>Eukaryota</taxon>
        <taxon>Metazoa</taxon>
        <taxon>Ecdysozoa</taxon>
        <taxon>Nematoda</taxon>
        <taxon>Chromadorea</taxon>
        <taxon>Rhabditida</taxon>
        <taxon>Rhabditina</taxon>
        <taxon>Rhabditomorpha</taxon>
        <taxon>Rhabditoidea</taxon>
        <taxon>Rhabditidae</taxon>
        <taxon>Peloderinae</taxon>
        <taxon>Caenorhabditis</taxon>
    </lineage>
</organism>
<feature type="region of interest" description="Disordered" evidence="1">
    <location>
        <begin position="1"/>
        <end position="30"/>
    </location>
</feature>
<keyword evidence="2" id="KW-0812">Transmembrane</keyword>
<sequence length="1622" mass="189673">MINSIYQSSKAKYKGTSEPSSSVSGDSSIHIEMNSESENSLMDYDKLLDDVDNPDHRYDSGDERSDLMSEHKERETSWLAKFSSPLFVVPIFFMVLSCFLLASLSNDASTNRYVRIPGASNIDLLHNRTAMLGRVINTIYLQNGIYSFEKNLSTSMILNDMFGIPNIPMPSDQKISDMISFINSIRSLPDVEGSFLNNNREKLQSWDVPEVFNFYGIQEKSVIDKEFDKLEMLNSLKLSNNFISKDLSDLPGKIEYLKKNGSRTEVQQLFESIKGSISRIKEDLDPWIQVVDEACTSDILLKDVMDPLVKYGEFFTEHKDILESLQSFLEKNNNTLLQLNGIVSFEDFKTPLTTSKSLASITNALHLHDPSESKYLPAFPRGIKDSEGIWDSFSDPWMMEALNQKNSLDTLRESLRPVMELMRQMLDIDKVWTDKKKEDMIEGIGKELKILSDLDSIYKPSTVDYESLMTVAKKWKQIDYESSLFKLPSRKVFDEFLSQRKTICEKYGKIFNSTEFRTFSDSEAFENLVEDVSQNSNRTQEVLENGMTEVFNPMKSHADHVLKEVSNLSKDENLESFKKILAQFVQIPRIDFKGKIPEFMKSLHLRFPEKDILEQSFGILNVLETAKSFSTEPSPFYADIKKLHQDFSNLEAYLADWRIGFGWVLPQEGLTMLPKLKSAKPLAFKLGYAQRAIGGLSGLDRAIEVLTDDGPVVDRAVEDPKSSWVNSTTMLKVLKKFQSDVSPLKKEISVPNTLEQYASIFRSLDSISPPDLNFVEIKKTLKQLSRDSTMTPVQKTSITRVMDVMEQLQGLEFVKLSKEGNTEDLLASTEEFFEEFFGRKEEPSYILLIVLTLLLLVHIVPAGWFYRHELYIIWYISQSKRAPSKKVKKTDPVAPSTEKTTKPSVNKTRAVGGKDIKKEIERPPPPQKVWVPFTAKKFKEEPNVLYDSDDLRSIGTSTLSTQSDASDYLPSTRSDRTMWPETEDSGDMVYPEEKPENFEVLRDVRAAYINSNILEFTGFDEETYFFEDQRYLKEKWEYEKKVQDAEEVVANGGITQRERDQKVYAAWDRLLAFDAKEILYKNTNNKEIVRVMVIMENMDQKELEVEKKSRTGIENVTLYVEESFVGCPEEELEIAKIAWISVDRIDNYIHASYQDKWDHIYRCYSPRHCHDWCRVRMSSDAVDDIDFYDACWVYPWLDLYHKVYKKFKNKLICAASPLHNCTVGVLWHWLYENKVKFMLVLDKQLERNLQSSADWFPKKVGEVLKVRRNREREYFIRCVKARRHPDGNGVERKFIITYSRFRQRVHARSIKILFMDDWDQDSMPEKWQLYIVLCERIAVSSVEYPVVVMSKHGSGRAMTVILSVMAAIMAHYDNDVGIHSMVQSGRASKRQAIVVFNQVYIWRQLHYDLLFLWYQQIRQFRTEMQYRLYMYGQEKDKHLASFVEYQRYGMWYKYYQYEVQRYERFWAYIEYYQSWDLGMAYRERWIQEKQRGQTEATKMMQAYEKKPKRTAAYFYDNETPVRRRWLRKDDEKRDKKRKATGYVEKKDHTFAESAACERYDFLIPQHKLKGRTHFTNKEDIEKRRKLGAEYVDTWTLCLDKENQKGIIKPEDRIALPWRPKVE</sequence>
<comment type="caution">
    <text evidence="4">The sequence shown here is derived from an EMBL/GenBank/DDBJ whole genome shotgun (WGS) entry which is preliminary data.</text>
</comment>
<feature type="transmembrane region" description="Helical" evidence="2">
    <location>
        <begin position="78"/>
        <end position="102"/>
    </location>
</feature>
<proteinExistence type="predicted"/>
<protein>
    <recommendedName>
        <fullName evidence="3">Tyrosine-protein phosphatase domain-containing protein</fullName>
    </recommendedName>
</protein>
<dbReference type="PANTHER" id="PTHR22956:SF26">
    <property type="entry name" value="TYROSINE-PROTEIN PHOSPHATASE DOMAIN-CONTAINING PROTEIN"/>
    <property type="match status" value="1"/>
</dbReference>
<gene>
    <name evidence="4" type="primary">Cni-R10F2.6</name>
    <name evidence="4" type="synonym">Cnig_chr_V.g16732</name>
    <name evidence="4" type="ORF">B9Z55_016732</name>
</gene>
<dbReference type="Gene3D" id="3.90.190.10">
    <property type="entry name" value="Protein tyrosine phosphatase superfamily"/>
    <property type="match status" value="1"/>
</dbReference>
<accession>A0A2G5T6T4</accession>
<dbReference type="PANTHER" id="PTHR22956">
    <property type="entry name" value="ANKYRIN REPEAT-CONTAINING PROTEIN F37A4.4-RELATED-RELATED"/>
    <property type="match status" value="1"/>
</dbReference>